<evidence type="ECO:0000313" key="4">
    <source>
        <dbReference type="Proteomes" id="UP000054820"/>
    </source>
</evidence>
<accession>A0A378LDH7</accession>
<reference evidence="3 5" key="2">
    <citation type="submission" date="2018-06" db="EMBL/GenBank/DDBJ databases">
        <authorList>
            <consortium name="Pathogen Informatics"/>
            <person name="Doyle S."/>
        </authorList>
    </citation>
    <scope>NUCLEOTIDE SEQUENCE [LARGE SCALE GENOMIC DNA]</scope>
    <source>
        <strain evidence="3 5">NCTC11991</strain>
    </source>
</reference>
<dbReference type="Proteomes" id="UP000054820">
    <property type="component" value="Unassembled WGS sequence"/>
</dbReference>
<proteinExistence type="predicted"/>
<gene>
    <name evidence="2" type="ORF">Lstg_1392</name>
    <name evidence="3" type="ORF">NCTC11991_00734</name>
</gene>
<keyword evidence="4" id="KW-1185">Reference proteome</keyword>
<dbReference type="RefSeq" id="WP_058476956.1">
    <property type="nucleotide sequence ID" value="NZ_CAAAIO010000012.1"/>
</dbReference>
<name>A0A378LDH7_9GAMM</name>
<keyword evidence="1" id="KW-0472">Membrane</keyword>
<keyword evidence="1" id="KW-0812">Transmembrane</keyword>
<sequence length="317" mass="36718">MKSQKELFEFLCELIDIQIEKYVALAKFGVGPDARLNAKLVFDEVNELLGFAEQLIESLESQQQDKSIVDPKQFITLFNQVKFFIEQEHVRAYAGWLLAENNIHSEVKERVEKQLTQLKQIGQSAGVDNSIPSIPITDVQKQCEYDSSAIAFYILDLAKKIKDDPKMELPRNIPPHAQIILKKNAQTRYCMEEIRQPIEELHKKYDDFLHQSELQKSSNVFSKEDAKLHQTTHRTKWENLFKRYKDIEPSSQLFSPEHEWYKVALPATKKESESNYSSRNLRLFGGIVATGAIAIYMLLSYFTQLDNENVLNPALKF</sequence>
<dbReference type="EMBL" id="LNYZ01000010">
    <property type="protein sequence ID" value="KTD78111.1"/>
    <property type="molecule type" value="Genomic_DNA"/>
</dbReference>
<dbReference type="AlphaFoldDB" id="A0A378LDH7"/>
<reference evidence="2 4" key="1">
    <citation type="submission" date="2015-11" db="EMBL/GenBank/DDBJ databases">
        <title>Genomic analysis of 38 Legionella species identifies large and diverse effector repertoires.</title>
        <authorList>
            <person name="Burstein D."/>
            <person name="Amaro F."/>
            <person name="Zusman T."/>
            <person name="Lifshitz Z."/>
            <person name="Cohen O."/>
            <person name="Gilbert J.A."/>
            <person name="Pupko T."/>
            <person name="Shuman H.A."/>
            <person name="Segal G."/>
        </authorList>
    </citation>
    <scope>NUCLEOTIDE SEQUENCE [LARGE SCALE GENOMIC DNA]</scope>
    <source>
        <strain evidence="2 4">SC-18-C9</strain>
    </source>
</reference>
<evidence type="ECO:0000313" key="3">
    <source>
        <dbReference type="EMBL" id="STY22151.1"/>
    </source>
</evidence>
<feature type="transmembrane region" description="Helical" evidence="1">
    <location>
        <begin position="283"/>
        <end position="302"/>
    </location>
</feature>
<dbReference type="Proteomes" id="UP000255110">
    <property type="component" value="Unassembled WGS sequence"/>
</dbReference>
<organism evidence="3 5">
    <name type="scientific">Legionella steigerwaltii</name>
    <dbReference type="NCBI Taxonomy" id="460"/>
    <lineage>
        <taxon>Bacteria</taxon>
        <taxon>Pseudomonadati</taxon>
        <taxon>Pseudomonadota</taxon>
        <taxon>Gammaproteobacteria</taxon>
        <taxon>Legionellales</taxon>
        <taxon>Legionellaceae</taxon>
        <taxon>Legionella</taxon>
    </lineage>
</organism>
<evidence type="ECO:0000313" key="5">
    <source>
        <dbReference type="Proteomes" id="UP000255110"/>
    </source>
</evidence>
<keyword evidence="1" id="KW-1133">Transmembrane helix</keyword>
<protein>
    <submittedName>
        <fullName evidence="3">Uncharacterized protein</fullName>
    </submittedName>
</protein>
<evidence type="ECO:0000256" key="1">
    <source>
        <dbReference type="SAM" id="Phobius"/>
    </source>
</evidence>
<dbReference type="EMBL" id="UGOY01000001">
    <property type="protein sequence ID" value="STY22151.1"/>
    <property type="molecule type" value="Genomic_DNA"/>
</dbReference>
<dbReference type="OrthoDB" id="5637237at2"/>
<evidence type="ECO:0000313" key="2">
    <source>
        <dbReference type="EMBL" id="KTD78111.1"/>
    </source>
</evidence>